<feature type="transmembrane region" description="Helical" evidence="6">
    <location>
        <begin position="96"/>
        <end position="117"/>
    </location>
</feature>
<reference evidence="9" key="1">
    <citation type="submission" date="2023-07" db="EMBL/GenBank/DDBJ databases">
        <title>Conexibacter stalactiti sp. nov., isolated from stalactites in a lava cave and emended description of the genus Conexibacter.</title>
        <authorList>
            <person name="Lee S.D."/>
        </authorList>
    </citation>
    <scope>NUCLEOTIDE SEQUENCE [LARGE SCALE GENOMIC DNA]</scope>
    <source>
        <strain evidence="9">KCTC 39840</strain>
    </source>
</reference>
<dbReference type="PANTHER" id="PTHR38459">
    <property type="entry name" value="PROPHAGE BACTOPRENOL-LINKED GLUCOSE TRANSLOCASE HOMOLOG"/>
    <property type="match status" value="1"/>
</dbReference>
<dbReference type="PANTHER" id="PTHR38459:SF1">
    <property type="entry name" value="PROPHAGE BACTOPRENOL-LINKED GLUCOSE TRANSLOCASE HOMOLOG"/>
    <property type="match status" value="1"/>
</dbReference>
<dbReference type="RefSeq" id="WP_318595526.1">
    <property type="nucleotide sequence ID" value="NZ_JAWSTH010000004.1"/>
</dbReference>
<keyword evidence="9" id="KW-1185">Reference proteome</keyword>
<keyword evidence="4 6" id="KW-1133">Transmembrane helix</keyword>
<dbReference type="InterPro" id="IPR007267">
    <property type="entry name" value="GtrA_DPMS_TM"/>
</dbReference>
<evidence type="ECO:0000256" key="5">
    <source>
        <dbReference type="ARBA" id="ARBA00023136"/>
    </source>
</evidence>
<evidence type="ECO:0000256" key="6">
    <source>
        <dbReference type="SAM" id="Phobius"/>
    </source>
</evidence>
<evidence type="ECO:0000259" key="7">
    <source>
        <dbReference type="Pfam" id="PF04138"/>
    </source>
</evidence>
<accession>A0ABU4HJ35</accession>
<evidence type="ECO:0000256" key="2">
    <source>
        <dbReference type="ARBA" id="ARBA00009399"/>
    </source>
</evidence>
<comment type="subcellular location">
    <subcellularLocation>
        <location evidence="1">Membrane</location>
        <topology evidence="1">Multi-pass membrane protein</topology>
    </subcellularLocation>
</comment>
<dbReference type="InterPro" id="IPR051401">
    <property type="entry name" value="GtrA_CellWall_Glycosyl"/>
</dbReference>
<proteinExistence type="inferred from homology"/>
<comment type="similarity">
    <text evidence="2">Belongs to the GtrA family.</text>
</comment>
<sequence length="148" mass="16533">MPKDTTVVASPLHRRVRHGMRHPRNWFQLVRFGLVGASGYVVNLAVFTLAVHSFEIGYRIASVLAFLVSVLNNFWWNRHWTFDGRGGHAGFQAARFLLVSVIAFGFNYAVLVTLVEVGGLPEVPAQAIAIVAATPLNFLGQKLWSFRR</sequence>
<dbReference type="Proteomes" id="UP001284601">
    <property type="component" value="Unassembled WGS sequence"/>
</dbReference>
<name>A0ABU4HJ35_9ACTN</name>
<evidence type="ECO:0000256" key="3">
    <source>
        <dbReference type="ARBA" id="ARBA00022692"/>
    </source>
</evidence>
<dbReference type="Pfam" id="PF04138">
    <property type="entry name" value="GtrA_DPMS_TM"/>
    <property type="match status" value="1"/>
</dbReference>
<evidence type="ECO:0000313" key="9">
    <source>
        <dbReference type="Proteomes" id="UP001284601"/>
    </source>
</evidence>
<feature type="domain" description="GtrA/DPMS transmembrane" evidence="7">
    <location>
        <begin position="31"/>
        <end position="146"/>
    </location>
</feature>
<organism evidence="8 9">
    <name type="scientific">Conexibacter stalactiti</name>
    <dbReference type="NCBI Taxonomy" id="1940611"/>
    <lineage>
        <taxon>Bacteria</taxon>
        <taxon>Bacillati</taxon>
        <taxon>Actinomycetota</taxon>
        <taxon>Thermoleophilia</taxon>
        <taxon>Solirubrobacterales</taxon>
        <taxon>Conexibacteraceae</taxon>
        <taxon>Conexibacter</taxon>
    </lineage>
</organism>
<dbReference type="EMBL" id="JAWSTH010000004">
    <property type="protein sequence ID" value="MDW5593265.1"/>
    <property type="molecule type" value="Genomic_DNA"/>
</dbReference>
<keyword evidence="3 6" id="KW-0812">Transmembrane</keyword>
<keyword evidence="5 6" id="KW-0472">Membrane</keyword>
<gene>
    <name evidence="8" type="ORF">R7226_02880</name>
</gene>
<feature type="transmembrane region" description="Helical" evidence="6">
    <location>
        <begin position="29"/>
        <end position="50"/>
    </location>
</feature>
<reference evidence="8 9" key="2">
    <citation type="submission" date="2023-10" db="EMBL/GenBank/DDBJ databases">
        <authorList>
            <person name="Han X.F."/>
        </authorList>
    </citation>
    <scope>NUCLEOTIDE SEQUENCE [LARGE SCALE GENOMIC DNA]</scope>
    <source>
        <strain evidence="8 9">KCTC 39840</strain>
    </source>
</reference>
<comment type="caution">
    <text evidence="8">The sequence shown here is derived from an EMBL/GenBank/DDBJ whole genome shotgun (WGS) entry which is preliminary data.</text>
</comment>
<evidence type="ECO:0000313" key="8">
    <source>
        <dbReference type="EMBL" id="MDW5593265.1"/>
    </source>
</evidence>
<feature type="transmembrane region" description="Helical" evidence="6">
    <location>
        <begin position="123"/>
        <end position="140"/>
    </location>
</feature>
<feature type="transmembrane region" description="Helical" evidence="6">
    <location>
        <begin position="56"/>
        <end position="75"/>
    </location>
</feature>
<evidence type="ECO:0000256" key="1">
    <source>
        <dbReference type="ARBA" id="ARBA00004141"/>
    </source>
</evidence>
<protein>
    <submittedName>
        <fullName evidence="8">GtrA family protein</fullName>
    </submittedName>
</protein>
<evidence type="ECO:0000256" key="4">
    <source>
        <dbReference type="ARBA" id="ARBA00022989"/>
    </source>
</evidence>